<dbReference type="AlphaFoldDB" id="A0A7J5YB29"/>
<dbReference type="OrthoDB" id="5978493at2759"/>
<accession>A0A7J5YB29</accession>
<evidence type="ECO:0000313" key="6">
    <source>
        <dbReference type="Proteomes" id="UP000518266"/>
    </source>
</evidence>
<dbReference type="EMBL" id="JAAKFY010000015">
    <property type="protein sequence ID" value="KAF3845538.1"/>
    <property type="molecule type" value="Genomic_DNA"/>
</dbReference>
<keyword evidence="3" id="KW-0812">Transmembrane</keyword>
<name>A0A7J5YB29_DISMA</name>
<feature type="compositionally biased region" description="Basic and acidic residues" evidence="2">
    <location>
        <begin position="161"/>
        <end position="181"/>
    </location>
</feature>
<feature type="compositionally biased region" description="Basic and acidic residues" evidence="2">
    <location>
        <begin position="228"/>
        <end position="247"/>
    </location>
</feature>
<organism evidence="5 6">
    <name type="scientific">Dissostichus mawsoni</name>
    <name type="common">Antarctic cod</name>
    <dbReference type="NCBI Taxonomy" id="36200"/>
    <lineage>
        <taxon>Eukaryota</taxon>
        <taxon>Metazoa</taxon>
        <taxon>Chordata</taxon>
        <taxon>Craniata</taxon>
        <taxon>Vertebrata</taxon>
        <taxon>Euteleostomi</taxon>
        <taxon>Actinopterygii</taxon>
        <taxon>Neopterygii</taxon>
        <taxon>Teleostei</taxon>
        <taxon>Neoteleostei</taxon>
        <taxon>Acanthomorphata</taxon>
        <taxon>Eupercaria</taxon>
        <taxon>Perciformes</taxon>
        <taxon>Notothenioidei</taxon>
        <taxon>Nototheniidae</taxon>
        <taxon>Dissostichus</taxon>
    </lineage>
</organism>
<evidence type="ECO:0000256" key="1">
    <source>
        <dbReference type="ARBA" id="ARBA00006996"/>
    </source>
</evidence>
<comment type="similarity">
    <text evidence="1">Belongs to the synaptotagmin family.</text>
</comment>
<dbReference type="Gene3D" id="2.60.40.150">
    <property type="entry name" value="C2 domain"/>
    <property type="match status" value="2"/>
</dbReference>
<reference evidence="5 6" key="1">
    <citation type="submission" date="2020-03" db="EMBL/GenBank/DDBJ databases">
        <title>Dissostichus mawsoni Genome sequencing and assembly.</title>
        <authorList>
            <person name="Park H."/>
        </authorList>
    </citation>
    <scope>NUCLEOTIDE SEQUENCE [LARGE SCALE GENOMIC DNA]</scope>
    <source>
        <strain evidence="5">DM0001</strain>
        <tissue evidence="5">Muscle</tissue>
    </source>
</reference>
<comment type="caution">
    <text evidence="5">The sequence shown here is derived from an EMBL/GenBank/DDBJ whole genome shotgun (WGS) entry which is preliminary data.</text>
</comment>
<dbReference type="PANTHER" id="PTHR46129">
    <property type="entry name" value="SYNAPTOTAGMIN 14, ISOFORM D"/>
    <property type="match status" value="1"/>
</dbReference>
<keyword evidence="3" id="KW-0472">Membrane</keyword>
<keyword evidence="3" id="KW-1133">Transmembrane helix</keyword>
<keyword evidence="6" id="KW-1185">Reference proteome</keyword>
<dbReference type="InterPro" id="IPR000008">
    <property type="entry name" value="C2_dom"/>
</dbReference>
<evidence type="ECO:0000256" key="2">
    <source>
        <dbReference type="SAM" id="MobiDB-lite"/>
    </source>
</evidence>
<feature type="region of interest" description="Disordered" evidence="2">
    <location>
        <begin position="134"/>
        <end position="276"/>
    </location>
</feature>
<dbReference type="PROSITE" id="PS50004">
    <property type="entry name" value="C2"/>
    <property type="match status" value="1"/>
</dbReference>
<evidence type="ECO:0000256" key="3">
    <source>
        <dbReference type="SAM" id="Phobius"/>
    </source>
</evidence>
<gene>
    <name evidence="5" type="ORF">F7725_008701</name>
</gene>
<evidence type="ECO:0000313" key="5">
    <source>
        <dbReference type="EMBL" id="KAF3845538.1"/>
    </source>
</evidence>
<dbReference type="Pfam" id="PF00168">
    <property type="entry name" value="C2"/>
    <property type="match status" value="2"/>
</dbReference>
<dbReference type="SUPFAM" id="SSF49562">
    <property type="entry name" value="C2 domain (Calcium/lipid-binding domain, CaLB)"/>
    <property type="match status" value="2"/>
</dbReference>
<feature type="transmembrane region" description="Helical" evidence="3">
    <location>
        <begin position="45"/>
        <end position="66"/>
    </location>
</feature>
<dbReference type="PANTHER" id="PTHR46129:SF4">
    <property type="entry name" value="SYNAPTOTAGMIN-16"/>
    <property type="match status" value="1"/>
</dbReference>
<dbReference type="Proteomes" id="UP000518266">
    <property type="component" value="Unassembled WGS sequence"/>
</dbReference>
<protein>
    <recommendedName>
        <fullName evidence="4">C2 domain-containing protein</fullName>
    </recommendedName>
</protein>
<evidence type="ECO:0000259" key="4">
    <source>
        <dbReference type="PROSITE" id="PS50004"/>
    </source>
</evidence>
<proteinExistence type="inferred from homology"/>
<dbReference type="SMART" id="SM00239">
    <property type="entry name" value="C2"/>
    <property type="match status" value="2"/>
</dbReference>
<dbReference type="GO" id="GO:0005543">
    <property type="term" value="F:phospholipid binding"/>
    <property type="evidence" value="ECO:0007669"/>
    <property type="project" value="TreeGrafter"/>
</dbReference>
<feature type="domain" description="C2" evidence="4">
    <location>
        <begin position="278"/>
        <end position="395"/>
    </location>
</feature>
<dbReference type="InterPro" id="IPR035892">
    <property type="entry name" value="C2_domain_sf"/>
</dbReference>
<sequence length="553" mass="61855">MIRCVVLIVGHIAPPPPHCLFVWSDQCVIVCPLSLSLLLSVPPEAIGFLSAVGVFIVALAVLFLFINKKLCFSRVGECPPLLFLTPLSPCVSLPAVNSYGEDDEDEGSSSSDSEEEVLKQFEISVSRSQSFRAPAATNSCEQQQQQQQTQLSVSRRHKFSRLSDQRKEARSRQTVKMEAKSQHQGFQDPLSAALEETERATTSSSLDKPSTVRESAARESLKLSMNRRAADGSEDMEKSADSVKNDVTDSSTTWSPEPPQDEPTSEPLSSSSRPPISKCGDLVLSLEYRADTEKLLVSVIAARDIPDKARSGMDSWQKQRHKTTVQKGSLPHFNETFRFSRLDASEMQMSAIRFRLYALGASRMSREKMMGEKVLQFGLPAESLCSFSERQRLFHSVSDARRRPRAAVGLTYNATTGRMSVELIKGSHFRTWPSTDPQISRCKTSVRRGQPNPVYKETFVFQVALFQLSDVTLLHEAQRDVGWIALGQNSSGEEEQIHWQDMKESRGQQAGGEDYILYMFVSKDAVTPNSSRYVHTHRELEKVEFEPLFTSGR</sequence>
<dbReference type="InterPro" id="IPR043541">
    <property type="entry name" value="SYT14/14L/16"/>
</dbReference>